<comment type="similarity">
    <text evidence="2 11">Belongs to the mitochondrial carrier (TC 2.A.29) family.</text>
</comment>
<evidence type="ECO:0000256" key="5">
    <source>
        <dbReference type="ARBA" id="ARBA00022737"/>
    </source>
</evidence>
<evidence type="ECO:0000256" key="10">
    <source>
        <dbReference type="PROSITE-ProRule" id="PRU00282"/>
    </source>
</evidence>
<keyword evidence="5" id="KW-0677">Repeat</keyword>
<dbReference type="InterPro" id="IPR023395">
    <property type="entry name" value="MCP_dom_sf"/>
</dbReference>
<evidence type="ECO:0000256" key="8">
    <source>
        <dbReference type="ARBA" id="ARBA00023128"/>
    </source>
</evidence>
<keyword evidence="8" id="KW-0496">Mitochondrion</keyword>
<dbReference type="AlphaFoldDB" id="A0A2L2TYQ3"/>
<evidence type="ECO:0000256" key="6">
    <source>
        <dbReference type="ARBA" id="ARBA00022792"/>
    </source>
</evidence>
<keyword evidence="9 10" id="KW-0472">Membrane</keyword>
<keyword evidence="7" id="KW-1133">Transmembrane helix</keyword>
<feature type="repeat" description="Solcar" evidence="10">
    <location>
        <begin position="288"/>
        <end position="372"/>
    </location>
</feature>
<evidence type="ECO:0008006" key="15">
    <source>
        <dbReference type="Google" id="ProtNLM"/>
    </source>
</evidence>
<dbReference type="InterPro" id="IPR018108">
    <property type="entry name" value="MCP_transmembrane"/>
</dbReference>
<dbReference type="PROSITE" id="PS50920">
    <property type="entry name" value="SOLCAR"/>
    <property type="match status" value="3"/>
</dbReference>
<feature type="region of interest" description="Disordered" evidence="12">
    <location>
        <begin position="1"/>
        <end position="41"/>
    </location>
</feature>
<feature type="compositionally biased region" description="Low complexity" evidence="12">
    <location>
        <begin position="16"/>
        <end position="32"/>
    </location>
</feature>
<proteinExistence type="inferred from homology"/>
<name>A0A2L2TYQ3_9HYPO</name>
<keyword evidence="14" id="KW-1185">Reference proteome</keyword>
<evidence type="ECO:0000256" key="3">
    <source>
        <dbReference type="ARBA" id="ARBA00022448"/>
    </source>
</evidence>
<dbReference type="GO" id="GO:0022857">
    <property type="term" value="F:transmembrane transporter activity"/>
    <property type="evidence" value="ECO:0007669"/>
    <property type="project" value="TreeGrafter"/>
</dbReference>
<keyword evidence="4 10" id="KW-0812">Transmembrane</keyword>
<dbReference type="PANTHER" id="PTHR45624:SF9">
    <property type="entry name" value="CARRIER PROTEIN, PUTATIVE (AFU_ORTHOLOGUE AFUA_4G06390)-RELATED"/>
    <property type="match status" value="1"/>
</dbReference>
<evidence type="ECO:0000256" key="12">
    <source>
        <dbReference type="SAM" id="MobiDB-lite"/>
    </source>
</evidence>
<dbReference type="SUPFAM" id="SSF103506">
    <property type="entry name" value="Mitochondrial carrier"/>
    <property type="match status" value="1"/>
</dbReference>
<dbReference type="RefSeq" id="XP_025593830.1">
    <property type="nucleotide sequence ID" value="XM_025725208.2"/>
</dbReference>
<evidence type="ECO:0000256" key="4">
    <source>
        <dbReference type="ARBA" id="ARBA00022692"/>
    </source>
</evidence>
<feature type="repeat" description="Solcar" evidence="10">
    <location>
        <begin position="176"/>
        <end position="277"/>
    </location>
</feature>
<dbReference type="Gene3D" id="1.50.40.10">
    <property type="entry name" value="Mitochondrial carrier domain"/>
    <property type="match status" value="2"/>
</dbReference>
<dbReference type="Proteomes" id="UP000245910">
    <property type="component" value="Chromosome III"/>
</dbReference>
<accession>A0A2L2TYQ3</accession>
<dbReference type="GeneID" id="37261831"/>
<protein>
    <recommendedName>
        <fullName evidence="15">Mitochondrial carrier protein</fullName>
    </recommendedName>
</protein>
<dbReference type="Pfam" id="PF00153">
    <property type="entry name" value="Mito_carr"/>
    <property type="match status" value="3"/>
</dbReference>
<reference evidence="14" key="1">
    <citation type="submission" date="2014-10" db="EMBL/GenBank/DDBJ databases">
        <authorList>
            <person name="King R."/>
        </authorList>
    </citation>
    <scope>NUCLEOTIDE SEQUENCE [LARGE SCALE GENOMIC DNA]</scope>
    <source>
        <strain evidence="14">A3/5</strain>
    </source>
</reference>
<evidence type="ECO:0000256" key="1">
    <source>
        <dbReference type="ARBA" id="ARBA00004225"/>
    </source>
</evidence>
<keyword evidence="3 11" id="KW-0813">Transport</keyword>
<feature type="repeat" description="Solcar" evidence="10">
    <location>
        <begin position="67"/>
        <end position="149"/>
    </location>
</feature>
<evidence type="ECO:0000256" key="9">
    <source>
        <dbReference type="ARBA" id="ARBA00023136"/>
    </source>
</evidence>
<dbReference type="GO" id="GO:0031966">
    <property type="term" value="C:mitochondrial membrane"/>
    <property type="evidence" value="ECO:0007669"/>
    <property type="project" value="UniProtKB-SubCell"/>
</dbReference>
<dbReference type="EMBL" id="LN649231">
    <property type="protein sequence ID" value="CEI70116.1"/>
    <property type="molecule type" value="Genomic_DNA"/>
</dbReference>
<sequence length="382" mass="41488">MTTGAKLVHQDVTGHQSQLSSLSAPATTSAISMSTGAGGRRDGETTVLTATGAAVTAAQNSPSNRFIKRYRTEIAASSSSVFSTLAAFPLDSVKTRMQTYHYNGFLDCVRQTYQAEKLGGFFRGVTAPMASITLVRTVSFSIYQRAKYSYSAWVKRNFGFDIIGHVNRHGTYPNLYSVACFGAAGATAGSVITFLACPFELTKLSAQVSVLLAERAASKGSHAVAASYQNKGTLRTMANIIKHRGIFGLYTGLRLHLLRDTLGTSIYFMVYESGKQIGNTLAGDHPNSNKVAVVAAGGMCGLVSWAMIYPIDSAKSIYQRNSLLYSKGEKVEPAPKIEFFKRHMYRGLGVSMGRSCVVNAIFFSSFEFVKKHINQMDEENRT</sequence>
<evidence type="ECO:0000256" key="7">
    <source>
        <dbReference type="ARBA" id="ARBA00022989"/>
    </source>
</evidence>
<organism evidence="13 14">
    <name type="scientific">Fusarium venenatum</name>
    <dbReference type="NCBI Taxonomy" id="56646"/>
    <lineage>
        <taxon>Eukaryota</taxon>
        <taxon>Fungi</taxon>
        <taxon>Dikarya</taxon>
        <taxon>Ascomycota</taxon>
        <taxon>Pezizomycotina</taxon>
        <taxon>Sordariomycetes</taxon>
        <taxon>Hypocreomycetidae</taxon>
        <taxon>Hypocreales</taxon>
        <taxon>Nectriaceae</taxon>
        <taxon>Fusarium</taxon>
    </lineage>
</organism>
<dbReference type="STRING" id="56646.A0A2L2TYQ3"/>
<dbReference type="PANTHER" id="PTHR45624">
    <property type="entry name" value="MITOCHONDRIAL BASIC AMINO ACIDS TRANSPORTER-RELATED"/>
    <property type="match status" value="1"/>
</dbReference>
<comment type="subcellular location">
    <subcellularLocation>
        <location evidence="1">Mitochondrion membrane</location>
        <topology evidence="1">Multi-pass membrane protein</topology>
    </subcellularLocation>
</comment>
<evidence type="ECO:0000313" key="14">
    <source>
        <dbReference type="Proteomes" id="UP000245910"/>
    </source>
</evidence>
<evidence type="ECO:0000256" key="2">
    <source>
        <dbReference type="ARBA" id="ARBA00006375"/>
    </source>
</evidence>
<evidence type="ECO:0000256" key="11">
    <source>
        <dbReference type="RuleBase" id="RU000488"/>
    </source>
</evidence>
<dbReference type="KEGG" id="fvn:FVRRES_10193"/>
<keyword evidence="6" id="KW-0999">Mitochondrion inner membrane</keyword>
<dbReference type="InterPro" id="IPR050567">
    <property type="entry name" value="Mitochondrial_Carrier"/>
</dbReference>
<evidence type="ECO:0000313" key="13">
    <source>
        <dbReference type="EMBL" id="CEI70116.1"/>
    </source>
</evidence>